<organism evidence="1 2">
    <name type="scientific">Solanum commersonii</name>
    <name type="common">Commerson's wild potato</name>
    <name type="synonym">Commerson's nightshade</name>
    <dbReference type="NCBI Taxonomy" id="4109"/>
    <lineage>
        <taxon>Eukaryota</taxon>
        <taxon>Viridiplantae</taxon>
        <taxon>Streptophyta</taxon>
        <taxon>Embryophyta</taxon>
        <taxon>Tracheophyta</taxon>
        <taxon>Spermatophyta</taxon>
        <taxon>Magnoliopsida</taxon>
        <taxon>eudicotyledons</taxon>
        <taxon>Gunneridae</taxon>
        <taxon>Pentapetalae</taxon>
        <taxon>asterids</taxon>
        <taxon>lamiids</taxon>
        <taxon>Solanales</taxon>
        <taxon>Solanaceae</taxon>
        <taxon>Solanoideae</taxon>
        <taxon>Solaneae</taxon>
        <taxon>Solanum</taxon>
    </lineage>
</organism>
<dbReference type="EMBL" id="JACXVP010000007">
    <property type="protein sequence ID" value="KAG5596747.1"/>
    <property type="molecule type" value="Genomic_DNA"/>
</dbReference>
<protein>
    <submittedName>
        <fullName evidence="1">Uncharacterized protein</fullName>
    </submittedName>
</protein>
<keyword evidence="2" id="KW-1185">Reference proteome</keyword>
<proteinExistence type="predicted"/>
<comment type="caution">
    <text evidence="1">The sequence shown here is derived from an EMBL/GenBank/DDBJ whole genome shotgun (WGS) entry which is preliminary data.</text>
</comment>
<accession>A0A9J5Y7R5</accession>
<dbReference type="AlphaFoldDB" id="A0A9J5Y7R5"/>
<evidence type="ECO:0000313" key="1">
    <source>
        <dbReference type="EMBL" id="KAG5596747.1"/>
    </source>
</evidence>
<dbReference type="Proteomes" id="UP000824120">
    <property type="component" value="Chromosome 7"/>
</dbReference>
<name>A0A9J5Y7R5_SOLCO</name>
<sequence>MKGANTLLRRCPKPKIPCLKLRKDQAPLKANMRFVDGSLLSSSPKRNKMKIGVEDLKHIFIDVDNEEDYNTINSKNFINPSEDNNMKIQK</sequence>
<reference evidence="1 2" key="1">
    <citation type="submission" date="2020-09" db="EMBL/GenBank/DDBJ databases">
        <title>De no assembly of potato wild relative species, Solanum commersonii.</title>
        <authorList>
            <person name="Cho K."/>
        </authorList>
    </citation>
    <scope>NUCLEOTIDE SEQUENCE [LARGE SCALE GENOMIC DNA]</scope>
    <source>
        <strain evidence="1">LZ3.2</strain>
        <tissue evidence="1">Leaf</tissue>
    </source>
</reference>
<evidence type="ECO:0000313" key="2">
    <source>
        <dbReference type="Proteomes" id="UP000824120"/>
    </source>
</evidence>
<gene>
    <name evidence="1" type="ORF">H5410_037979</name>
</gene>
<dbReference type="OrthoDB" id="1295621at2759"/>